<organism evidence="1 2">
    <name type="scientific">Peptostreptococcus stomatis DSM 17678</name>
    <dbReference type="NCBI Taxonomy" id="596315"/>
    <lineage>
        <taxon>Bacteria</taxon>
        <taxon>Bacillati</taxon>
        <taxon>Bacillota</taxon>
        <taxon>Clostridia</taxon>
        <taxon>Peptostreptococcales</taxon>
        <taxon>Peptostreptococcaceae</taxon>
        <taxon>Peptostreptococcus</taxon>
    </lineage>
</organism>
<reference evidence="1 2" key="1">
    <citation type="submission" date="2010-08" db="EMBL/GenBank/DDBJ databases">
        <authorList>
            <person name="Harkins D.M."/>
            <person name="Madupu R."/>
            <person name="Durkin A.S."/>
            <person name="Torralba M."/>
            <person name="Methe B."/>
            <person name="Sutton G.G."/>
            <person name="Nelson K.E."/>
        </authorList>
    </citation>
    <scope>NUCLEOTIDE SEQUENCE [LARGE SCALE GENOMIC DNA]</scope>
    <source>
        <strain evidence="1 2">DSM 17678</strain>
    </source>
</reference>
<dbReference type="Pfam" id="PF04464">
    <property type="entry name" value="Glyphos_transf"/>
    <property type="match status" value="1"/>
</dbReference>
<dbReference type="EMBL" id="ADGQ01000044">
    <property type="protein sequence ID" value="EFM64838.1"/>
    <property type="molecule type" value="Genomic_DNA"/>
</dbReference>
<dbReference type="Proteomes" id="UP000003244">
    <property type="component" value="Unassembled WGS sequence"/>
</dbReference>
<dbReference type="InterPro" id="IPR043148">
    <property type="entry name" value="TagF_C"/>
</dbReference>
<dbReference type="OrthoDB" id="9807097at2"/>
<keyword evidence="2" id="KW-1185">Reference proteome</keyword>
<dbReference type="eggNOG" id="COG1887">
    <property type="taxonomic scope" value="Bacteria"/>
</dbReference>
<accession>E0E2Q7</accession>
<name>E0E2Q7_9FIRM</name>
<proteinExistence type="predicted"/>
<dbReference type="GO" id="GO:0047355">
    <property type="term" value="F:CDP-glycerol glycerophosphotransferase activity"/>
    <property type="evidence" value="ECO:0007669"/>
    <property type="project" value="InterPro"/>
</dbReference>
<dbReference type="GeneID" id="84800521"/>
<dbReference type="GO" id="GO:0016020">
    <property type="term" value="C:membrane"/>
    <property type="evidence" value="ECO:0007669"/>
    <property type="project" value="InterPro"/>
</dbReference>
<keyword evidence="1" id="KW-0808">Transferase</keyword>
<evidence type="ECO:0000313" key="2">
    <source>
        <dbReference type="Proteomes" id="UP000003244"/>
    </source>
</evidence>
<evidence type="ECO:0000313" key="1">
    <source>
        <dbReference type="EMBL" id="EFM64838.1"/>
    </source>
</evidence>
<dbReference type="STRING" id="596315.HMPREF0634_0347"/>
<dbReference type="AlphaFoldDB" id="E0E2Q7"/>
<gene>
    <name evidence="1" type="ORF">HMPREF0634_0347</name>
</gene>
<dbReference type="Gene3D" id="3.40.50.12580">
    <property type="match status" value="1"/>
</dbReference>
<dbReference type="SUPFAM" id="SSF53756">
    <property type="entry name" value="UDP-Glycosyltransferase/glycogen phosphorylase"/>
    <property type="match status" value="1"/>
</dbReference>
<sequence>MSLVEKIVRLSKNSLDMLVYNSKVNKYREEDKYKNMWLISERGVEAKDNGYVFFKYLRENHPEINAWYVIDSSHKKDYDRVKDLGNIIEFGSEDHKIAFLLCEYAISSHLGFLEPWSYKLYKLLLDRKDKKKFVLLQHGVILSDLSMYYNASTKIDLFITTTKREYESICGPNYGFDDGVVVRTGIARYDRLNDFKTKKQILLMPTWRQTIITPSYKNQDNLDMTSFLASDYFKSLNSLINNRKILDLLEKYDRDLIFYPHFEMQPYKGAFDNDNRRVILADKDDYDVQTLLKESELLITDFSSVAFDFAYMKKPLIYYQKIKDDKYAPGYFSYEDDGFGKVILDEESLVSKLADYFENDFRMEDIYAQRVEEFFDLRDGKNCDRIFEAILNLKK</sequence>
<dbReference type="InterPro" id="IPR007554">
    <property type="entry name" value="Glycerophosphate_synth"/>
</dbReference>
<comment type="caution">
    <text evidence="1">The sequence shown here is derived from an EMBL/GenBank/DDBJ whole genome shotgun (WGS) entry which is preliminary data.</text>
</comment>
<dbReference type="RefSeq" id="WP_007789237.1">
    <property type="nucleotide sequence ID" value="NZ_ADGQ01000044.1"/>
</dbReference>
<protein>
    <submittedName>
        <fullName evidence="1">CDP-glycerol:poly(Glycerophosphate) glycerophosphotransferase</fullName>
    </submittedName>
</protein>